<dbReference type="Proteomes" id="UP000319160">
    <property type="component" value="Unassembled WGS sequence"/>
</dbReference>
<evidence type="ECO:0000313" key="3">
    <source>
        <dbReference type="Proteomes" id="UP000319160"/>
    </source>
</evidence>
<dbReference type="AlphaFoldDB" id="A0A553IFU1"/>
<dbReference type="InterPro" id="IPR025213">
    <property type="entry name" value="Sim4_Fta2"/>
</dbReference>
<dbReference type="EMBL" id="VFLP01000001">
    <property type="protein sequence ID" value="TRX99079.1"/>
    <property type="molecule type" value="Genomic_DNA"/>
</dbReference>
<evidence type="ECO:0008006" key="4">
    <source>
        <dbReference type="Google" id="ProtNLM"/>
    </source>
</evidence>
<sequence length="585" mass="66928">MNENGTKMTDSIPQIDGPKLSPFRGAIEDIEFKEYLGPSITRYESKDNALNHVFRVHIEGKEYCLKVFEFISLEQLWLSAPSVPDDYRRLTDNLVRYSLDPFYAECRAFGRLEEEGENGSIAVQCYGYIFLSQAIEHQIQTEFNINWCRQPEHKGIPLRAILKDYLRSDMCRGEQLCAMRSKLEKLNDMGIFNMNIREENYGRGLLIDFGMAITVPHLRLVDDLRSRVEIFRDARDDRIEFDRMARRIRKDGPNPRKHFTTQSPQNIARASYKGASNNESDDEWEPRESDDNWESEESDDEPESEEIDEWAVPPLNNSTGLVEDLGSLQKSKYLQLLSQVISAAREARFLRQDNFDMSTMKVAIGDVGRAGDGDDDNTKLRSDLGAGYKKMIRAAGELYVFVPFAAPLYFSTNIVSQVYELLLTNVGLPLSCWKSKIKQYVTEHPKYAKMEPWTGDKTANFVYFDVDNSLSTLLIDGGYLEKRWAGKSPTYYIDVKTTTGGCDDPFLMSKSQNERASRTSSISSKMKLTTNGPGGLYPHDRIYIIFRVYNFGKKSIGYTIYVDPEALRIKGALELTVERWAVQLA</sequence>
<dbReference type="STRING" id="2512241.A0A553IFU1"/>
<protein>
    <recommendedName>
        <fullName evidence="4">Protein kinase domain-containing protein</fullName>
    </recommendedName>
</protein>
<dbReference type="Pfam" id="PF13095">
    <property type="entry name" value="FTA2"/>
    <property type="match status" value="1"/>
</dbReference>
<feature type="region of interest" description="Disordered" evidence="1">
    <location>
        <begin position="247"/>
        <end position="315"/>
    </location>
</feature>
<evidence type="ECO:0000313" key="2">
    <source>
        <dbReference type="EMBL" id="TRX99079.1"/>
    </source>
</evidence>
<evidence type="ECO:0000256" key="1">
    <source>
        <dbReference type="SAM" id="MobiDB-lite"/>
    </source>
</evidence>
<dbReference type="OrthoDB" id="3432781at2759"/>
<comment type="caution">
    <text evidence="2">The sequence shown here is derived from an EMBL/GenBank/DDBJ whole genome shotgun (WGS) entry which is preliminary data.</text>
</comment>
<accession>A0A553IFU1</accession>
<name>A0A553IFU1_9PEZI</name>
<gene>
    <name evidence="2" type="ORF">FHL15_000421</name>
</gene>
<feature type="compositionally biased region" description="Polar residues" evidence="1">
    <location>
        <begin position="260"/>
        <end position="278"/>
    </location>
</feature>
<proteinExistence type="predicted"/>
<feature type="compositionally biased region" description="Acidic residues" evidence="1">
    <location>
        <begin position="291"/>
        <end position="309"/>
    </location>
</feature>
<organism evidence="2 3">
    <name type="scientific">Xylaria flabelliformis</name>
    <dbReference type="NCBI Taxonomy" id="2512241"/>
    <lineage>
        <taxon>Eukaryota</taxon>
        <taxon>Fungi</taxon>
        <taxon>Dikarya</taxon>
        <taxon>Ascomycota</taxon>
        <taxon>Pezizomycotina</taxon>
        <taxon>Sordariomycetes</taxon>
        <taxon>Xylariomycetidae</taxon>
        <taxon>Xylariales</taxon>
        <taxon>Xylariaceae</taxon>
        <taxon>Xylaria</taxon>
    </lineage>
</organism>
<reference evidence="3" key="1">
    <citation type="submission" date="2019-06" db="EMBL/GenBank/DDBJ databases">
        <title>Draft genome sequence of the griseofulvin-producing fungus Xylaria cubensis strain G536.</title>
        <authorList>
            <person name="Mead M.E."/>
            <person name="Raja H.A."/>
            <person name="Steenwyk J.L."/>
            <person name="Knowles S.L."/>
            <person name="Oberlies N.H."/>
            <person name="Rokas A."/>
        </authorList>
    </citation>
    <scope>NUCLEOTIDE SEQUENCE [LARGE SCALE GENOMIC DNA]</scope>
    <source>
        <strain evidence="3">G536</strain>
    </source>
</reference>
<keyword evidence="3" id="KW-1185">Reference proteome</keyword>